<dbReference type="AlphaFoldDB" id="A0A645IF80"/>
<evidence type="ECO:0008006" key="2">
    <source>
        <dbReference type="Google" id="ProtNLM"/>
    </source>
</evidence>
<proteinExistence type="predicted"/>
<reference evidence="1" key="1">
    <citation type="submission" date="2019-08" db="EMBL/GenBank/DDBJ databases">
        <authorList>
            <person name="Kucharzyk K."/>
            <person name="Murdoch R.W."/>
            <person name="Higgins S."/>
            <person name="Loffler F."/>
        </authorList>
    </citation>
    <scope>NUCLEOTIDE SEQUENCE</scope>
</reference>
<organism evidence="1">
    <name type="scientific">bioreactor metagenome</name>
    <dbReference type="NCBI Taxonomy" id="1076179"/>
    <lineage>
        <taxon>unclassified sequences</taxon>
        <taxon>metagenomes</taxon>
        <taxon>ecological metagenomes</taxon>
    </lineage>
</organism>
<dbReference type="Gene3D" id="3.30.420.40">
    <property type="match status" value="2"/>
</dbReference>
<dbReference type="EMBL" id="VSSQ01113666">
    <property type="protein sequence ID" value="MPN49947.1"/>
    <property type="molecule type" value="Genomic_DNA"/>
</dbReference>
<comment type="caution">
    <text evidence="1">The sequence shown here is derived from an EMBL/GenBank/DDBJ whole genome shotgun (WGS) entry which is preliminary data.</text>
</comment>
<gene>
    <name evidence="1" type="ORF">SDC9_197571</name>
</gene>
<evidence type="ECO:0000313" key="1">
    <source>
        <dbReference type="EMBL" id="MPN49947.1"/>
    </source>
</evidence>
<sequence length="65" mass="7386">MTDKALERYPGSKILYCGGVMSNSLIQKWMSAEYNCHFAPRRFSCDNAIGIAYLAKRKHQLSEGK</sequence>
<name>A0A645IF80_9ZZZZ</name>
<protein>
    <recommendedName>
        <fullName evidence="2">Gcp-like domain-containing protein</fullName>
    </recommendedName>
</protein>
<accession>A0A645IF80</accession>